<dbReference type="Proteomes" id="UP000567922">
    <property type="component" value="Unassembled WGS sequence"/>
</dbReference>
<sequence>MSSDTPLPLRWTAMESRRTLILMRHGKSAYPDGVPDHDRPLAPRGQREAALGGKWLQRVTAPVDHVLCSSAVRTRETFAASGIDAPVQYLESLYGADPEIIAEEVGLIGEDSQTLLVIAHWPGIPEAALWLADNDDSDEADQMRSKFPTSAIAVLTTTRRWDQLDRGAARLDKFHVPR</sequence>
<keyword evidence="2" id="KW-1185">Reference proteome</keyword>
<dbReference type="InterPro" id="IPR029033">
    <property type="entry name" value="His_PPase_superfam"/>
</dbReference>
<dbReference type="PANTHER" id="PTHR47623">
    <property type="entry name" value="OS09G0287300 PROTEIN"/>
    <property type="match status" value="1"/>
</dbReference>
<dbReference type="SUPFAM" id="SSF53254">
    <property type="entry name" value="Phosphoglycerate mutase-like"/>
    <property type="match status" value="1"/>
</dbReference>
<evidence type="ECO:0000313" key="1">
    <source>
        <dbReference type="EMBL" id="MBB3037669.1"/>
    </source>
</evidence>
<gene>
    <name evidence="1" type="ORF">FHU29_002118</name>
</gene>
<dbReference type="GO" id="GO:0016787">
    <property type="term" value="F:hydrolase activity"/>
    <property type="evidence" value="ECO:0007669"/>
    <property type="project" value="UniProtKB-KW"/>
</dbReference>
<evidence type="ECO:0000313" key="2">
    <source>
        <dbReference type="Proteomes" id="UP000567922"/>
    </source>
</evidence>
<dbReference type="EC" id="3.1.3.-" evidence="1"/>
<dbReference type="CDD" id="cd07067">
    <property type="entry name" value="HP_PGM_like"/>
    <property type="match status" value="1"/>
</dbReference>
<dbReference type="AlphaFoldDB" id="A0A839RMY0"/>
<keyword evidence="1" id="KW-0378">Hydrolase</keyword>
<dbReference type="Pfam" id="PF00300">
    <property type="entry name" value="His_Phos_1"/>
    <property type="match status" value="1"/>
</dbReference>
<dbReference type="EMBL" id="JACHWS010000002">
    <property type="protein sequence ID" value="MBB3037669.1"/>
    <property type="molecule type" value="Genomic_DNA"/>
</dbReference>
<protein>
    <submittedName>
        <fullName evidence="1">Phosphohistidine phosphatase</fullName>
        <ecNumber evidence="1">3.1.3.-</ecNumber>
    </submittedName>
</protein>
<reference evidence="1 2" key="1">
    <citation type="submission" date="2020-08" db="EMBL/GenBank/DDBJ databases">
        <title>Sequencing the genomes of 1000 actinobacteria strains.</title>
        <authorList>
            <person name="Klenk H.-P."/>
        </authorList>
    </citation>
    <scope>NUCLEOTIDE SEQUENCE [LARGE SCALE GENOMIC DNA]</scope>
    <source>
        <strain evidence="1 2">DSM 45258</strain>
    </source>
</reference>
<comment type="caution">
    <text evidence="1">The sequence shown here is derived from an EMBL/GenBank/DDBJ whole genome shotgun (WGS) entry which is preliminary data.</text>
</comment>
<dbReference type="PANTHER" id="PTHR47623:SF1">
    <property type="entry name" value="OS09G0287300 PROTEIN"/>
    <property type="match status" value="1"/>
</dbReference>
<proteinExistence type="predicted"/>
<name>A0A839RMY0_9ACTN</name>
<dbReference type="SMART" id="SM00855">
    <property type="entry name" value="PGAM"/>
    <property type="match status" value="1"/>
</dbReference>
<dbReference type="Gene3D" id="3.40.50.1240">
    <property type="entry name" value="Phosphoglycerate mutase-like"/>
    <property type="match status" value="1"/>
</dbReference>
<organism evidence="1 2">
    <name type="scientific">Hoyosella altamirensis</name>
    <dbReference type="NCBI Taxonomy" id="616997"/>
    <lineage>
        <taxon>Bacteria</taxon>
        <taxon>Bacillati</taxon>
        <taxon>Actinomycetota</taxon>
        <taxon>Actinomycetes</taxon>
        <taxon>Mycobacteriales</taxon>
        <taxon>Hoyosellaceae</taxon>
        <taxon>Hoyosella</taxon>
    </lineage>
</organism>
<accession>A0A839RMY0</accession>
<dbReference type="InterPro" id="IPR013078">
    <property type="entry name" value="His_Pase_superF_clade-1"/>
</dbReference>